<dbReference type="AlphaFoldDB" id="A0A514CNA1"/>
<feature type="domain" description="ABC3 transporter permease C-terminal" evidence="7">
    <location>
        <begin position="674"/>
        <end position="788"/>
    </location>
</feature>
<evidence type="ECO:0000313" key="9">
    <source>
        <dbReference type="EMBL" id="QDH81281.1"/>
    </source>
</evidence>
<feature type="transmembrane region" description="Helical" evidence="6">
    <location>
        <begin position="672"/>
        <end position="693"/>
    </location>
</feature>
<feature type="transmembrane region" description="Helical" evidence="6">
    <location>
        <begin position="758"/>
        <end position="776"/>
    </location>
</feature>
<reference evidence="9 10" key="1">
    <citation type="submission" date="2019-06" db="EMBL/GenBank/DDBJ databases">
        <title>Echinicola alkalisoli sp. nov. isolated from saline soil.</title>
        <authorList>
            <person name="Sun J.-Q."/>
            <person name="Xu L."/>
        </authorList>
    </citation>
    <scope>NUCLEOTIDE SEQUENCE [LARGE SCALE GENOMIC DNA]</scope>
    <source>
        <strain evidence="9 10">LN3S3</strain>
    </source>
</reference>
<evidence type="ECO:0000256" key="4">
    <source>
        <dbReference type="ARBA" id="ARBA00022989"/>
    </source>
</evidence>
<dbReference type="EMBL" id="CP041253">
    <property type="protein sequence ID" value="QDH81281.1"/>
    <property type="molecule type" value="Genomic_DNA"/>
</dbReference>
<sequence length="795" mass="90337">MIFHYIKYAFRNFRNKLSVSLGSVLTLLLGTVCISLLFTYVYNELSMDKFHSRGKDIYAIVNRANEGSEWTPIGASSFFNFDYRNYPSIEKATSIRKYREEEIKLIYEGRTYMPEGIVSDSLFFDVFDFEVKRGEGKEAMRSEDGILITEKLSQQMFGHQDPIGQVIKVDVRGEMEYTIKGILANPPSNSSIAFDFVLPQHKDPNVFSRSETDYILTKSGFDEGAFKAIIKDIGKEHHQFKDSESSIKPFLGLYYSTEISDKWTTGVSKKGDRSQVYVLVIMIGVILLISVLNFSNLQVIETNVSIKQAATNLIYGAEGRHLVYQKLVNIMILIVIAFSLAIGAYHLVLPFFNALTGAGLLPSLGQIILINGVVLLLMGALAIVYPMTILLRMSLTKSLKGQFDGGRFLLSKRLVIVVQFSLTFILLISAFMVSRQLNFMLDKDLGIESQNILRTKLFNEMPRFKGNREEMVRKYEEVKEKFQYVKNEIVSHSAVASFSQGGTILEPSSMDWKTEKAGREFSTVNMLAVGPGYEDVFGLELSEGRFFDNEKDKERSKKVVINEMAKKYWQIDDIATTTLESSSWGGEYRILGVVKDFNYQHLSAKPEPLIMLYFEDFERDFMLKFHNGAEQEGLAFVKGLFDELNPGQTFHYRFFEDEIQALYQKEKQLSTIFILFTLVALLISCIGLFAIALDDTQKRVKEIGVRKVNGATVREIIVLLNADFVRWVLVAFAIACPVSYYFMSKWLESFAYKTTLDWWIFGLAGLLTLCVALLTISGLSYRAAITNPVNVLKDE</sequence>
<keyword evidence="5 6" id="KW-0472">Membrane</keyword>
<feature type="transmembrane region" description="Helical" evidence="6">
    <location>
        <begin position="276"/>
        <end position="297"/>
    </location>
</feature>
<dbReference type="InterPro" id="IPR025857">
    <property type="entry name" value="MacB_PCD"/>
</dbReference>
<name>A0A514CNA1_9BACT</name>
<evidence type="ECO:0000256" key="6">
    <source>
        <dbReference type="SAM" id="Phobius"/>
    </source>
</evidence>
<dbReference type="RefSeq" id="WP_141616495.1">
    <property type="nucleotide sequence ID" value="NZ_CP041253.1"/>
</dbReference>
<accession>A0A514CNA1</accession>
<proteinExistence type="predicted"/>
<dbReference type="InterPro" id="IPR050250">
    <property type="entry name" value="Macrolide_Exporter_MacB"/>
</dbReference>
<dbReference type="Pfam" id="PF12704">
    <property type="entry name" value="MacB_PCD"/>
    <property type="match status" value="1"/>
</dbReference>
<evidence type="ECO:0000256" key="3">
    <source>
        <dbReference type="ARBA" id="ARBA00022692"/>
    </source>
</evidence>
<comment type="subcellular location">
    <subcellularLocation>
        <location evidence="1">Cell membrane</location>
        <topology evidence="1">Multi-pass membrane protein</topology>
    </subcellularLocation>
</comment>
<dbReference type="PANTHER" id="PTHR30572:SF18">
    <property type="entry name" value="ABC-TYPE MACROLIDE FAMILY EXPORT SYSTEM PERMEASE COMPONENT 2"/>
    <property type="match status" value="1"/>
</dbReference>
<dbReference type="PANTHER" id="PTHR30572">
    <property type="entry name" value="MEMBRANE COMPONENT OF TRANSPORTER-RELATED"/>
    <property type="match status" value="1"/>
</dbReference>
<dbReference type="Pfam" id="PF02687">
    <property type="entry name" value="FtsX"/>
    <property type="match status" value="1"/>
</dbReference>
<dbReference type="Proteomes" id="UP000316614">
    <property type="component" value="Chromosome"/>
</dbReference>
<organism evidence="9 10">
    <name type="scientific">Echinicola soli</name>
    <dbReference type="NCBI Taxonomy" id="2591634"/>
    <lineage>
        <taxon>Bacteria</taxon>
        <taxon>Pseudomonadati</taxon>
        <taxon>Bacteroidota</taxon>
        <taxon>Cytophagia</taxon>
        <taxon>Cytophagales</taxon>
        <taxon>Cyclobacteriaceae</taxon>
        <taxon>Echinicola</taxon>
    </lineage>
</organism>
<keyword evidence="4 6" id="KW-1133">Transmembrane helix</keyword>
<gene>
    <name evidence="9" type="ORF">FKX85_20495</name>
</gene>
<dbReference type="OrthoDB" id="5933722at2"/>
<dbReference type="GO" id="GO:0005886">
    <property type="term" value="C:plasma membrane"/>
    <property type="evidence" value="ECO:0007669"/>
    <property type="project" value="UniProtKB-SubCell"/>
</dbReference>
<evidence type="ECO:0000313" key="10">
    <source>
        <dbReference type="Proteomes" id="UP000316614"/>
    </source>
</evidence>
<keyword evidence="3 6" id="KW-0812">Transmembrane</keyword>
<dbReference type="KEGG" id="echi:FKX85_20495"/>
<feature type="transmembrane region" description="Helical" evidence="6">
    <location>
        <begin position="724"/>
        <end position="743"/>
    </location>
</feature>
<feature type="transmembrane region" description="Helical" evidence="6">
    <location>
        <begin position="327"/>
        <end position="348"/>
    </location>
</feature>
<keyword evidence="10" id="KW-1185">Reference proteome</keyword>
<evidence type="ECO:0000259" key="7">
    <source>
        <dbReference type="Pfam" id="PF02687"/>
    </source>
</evidence>
<dbReference type="GO" id="GO:0022857">
    <property type="term" value="F:transmembrane transporter activity"/>
    <property type="evidence" value="ECO:0007669"/>
    <property type="project" value="TreeGrafter"/>
</dbReference>
<keyword evidence="2" id="KW-1003">Cell membrane</keyword>
<feature type="transmembrane region" description="Helical" evidence="6">
    <location>
        <begin position="414"/>
        <end position="433"/>
    </location>
</feature>
<feature type="transmembrane region" description="Helical" evidence="6">
    <location>
        <begin position="21"/>
        <end position="42"/>
    </location>
</feature>
<feature type="transmembrane region" description="Helical" evidence="6">
    <location>
        <begin position="368"/>
        <end position="393"/>
    </location>
</feature>
<evidence type="ECO:0000259" key="8">
    <source>
        <dbReference type="Pfam" id="PF12704"/>
    </source>
</evidence>
<dbReference type="InterPro" id="IPR003838">
    <property type="entry name" value="ABC3_permease_C"/>
</dbReference>
<evidence type="ECO:0000256" key="1">
    <source>
        <dbReference type="ARBA" id="ARBA00004651"/>
    </source>
</evidence>
<evidence type="ECO:0000256" key="2">
    <source>
        <dbReference type="ARBA" id="ARBA00022475"/>
    </source>
</evidence>
<protein>
    <submittedName>
        <fullName evidence="9">FtsX-like permease family protein</fullName>
    </submittedName>
</protein>
<feature type="domain" description="MacB-like periplasmic core" evidence="8">
    <location>
        <begin position="20"/>
        <end position="230"/>
    </location>
</feature>
<evidence type="ECO:0000256" key="5">
    <source>
        <dbReference type="ARBA" id="ARBA00023136"/>
    </source>
</evidence>